<dbReference type="SUPFAM" id="SSF51989">
    <property type="entry name" value="Glycosyl hydrolases family 6, cellulases"/>
    <property type="match status" value="1"/>
</dbReference>
<dbReference type="GO" id="GO:0030245">
    <property type="term" value="P:cellulose catabolic process"/>
    <property type="evidence" value="ECO:0007669"/>
    <property type="project" value="UniProtKB-KW"/>
</dbReference>
<dbReference type="PANTHER" id="PTHR34876">
    <property type="match status" value="1"/>
</dbReference>
<comment type="similarity">
    <text evidence="3">Belongs to the glycosyl hydrolase family 6.</text>
</comment>
<dbReference type="Gene3D" id="3.20.20.40">
    <property type="entry name" value="1, 4-beta cellobiohydrolase"/>
    <property type="match status" value="1"/>
</dbReference>
<evidence type="ECO:0000256" key="3">
    <source>
        <dbReference type="RuleBase" id="RU361186"/>
    </source>
</evidence>
<feature type="signal peptide" evidence="3">
    <location>
        <begin position="1"/>
        <end position="16"/>
    </location>
</feature>
<dbReference type="PANTHER" id="PTHR34876:SF2">
    <property type="entry name" value="GLUCANASE"/>
    <property type="match status" value="1"/>
</dbReference>
<sequence>MKPIVLLSVLFHHGQAVSVARPLTSAASCPTVSLNASTNIWTQYTLHPNPFYRQQVLNAAKVIQDADLQKKALKIADVGSFFWLSKSTEVEKVTTLLEDVIPCNHVVGIVLQGMYSQANCTSPKYKSTELAAYKASFIDPLATIIKSNPSTAFAVIVEPSTLPSVIIHSDLPSCAPAIETYRTNIPYALEALNLPNVVTYLDAGHGGNLGWDKLQIATANEIALAYNASSRPSQLRGIAVNTANWNSWDMSPGEFDQSALEIWPENHAQNEQRYVRLLGAKLAKVGAPNHAVVDTSRNGVQGLRYEWLDWCNVDGAGFGRRPGVVGGANELADAFIWAVGGGISDGTSEEGEEGYDEYCGKPGAYKPSPPRGQWNQAYFEVLLREARPYIQV</sequence>
<feature type="binding site" evidence="2">
    <location>
        <position position="244"/>
    </location>
    <ligand>
        <name>substrate</name>
    </ligand>
</feature>
<feature type="chain" id="PRO_5043097391" description="Glucanase" evidence="3">
    <location>
        <begin position="17"/>
        <end position="392"/>
    </location>
</feature>
<reference evidence="4" key="2">
    <citation type="submission" date="2023-06" db="EMBL/GenBank/DDBJ databases">
        <authorList>
            <consortium name="Lawrence Berkeley National Laboratory"/>
            <person name="Mondo S.J."/>
            <person name="Hensen N."/>
            <person name="Bonometti L."/>
            <person name="Westerberg I."/>
            <person name="Brannstrom I.O."/>
            <person name="Guillou S."/>
            <person name="Cros-Aarteil S."/>
            <person name="Calhoun S."/>
            <person name="Haridas S."/>
            <person name="Kuo A."/>
            <person name="Pangilinan J."/>
            <person name="Riley R."/>
            <person name="Labutti K."/>
            <person name="Andreopoulos B."/>
            <person name="Lipzen A."/>
            <person name="Chen C."/>
            <person name="Yanf M."/>
            <person name="Daum C."/>
            <person name="Ng V."/>
            <person name="Clum A."/>
            <person name="Steindorff A."/>
            <person name="Ohm R."/>
            <person name="Martin F."/>
            <person name="Silar P."/>
            <person name="Natvig D."/>
            <person name="Lalanne C."/>
            <person name="Gautier V."/>
            <person name="Ament-Velasquez S.L."/>
            <person name="Kruys A."/>
            <person name="Hutchinson M.I."/>
            <person name="Powell A.J."/>
            <person name="Barry K."/>
            <person name="Miller A.N."/>
            <person name="Grigoriev I.V."/>
            <person name="Debuchy R."/>
            <person name="Gladieux P."/>
            <person name="Thoren M.H."/>
            <person name="Johannesson H."/>
        </authorList>
    </citation>
    <scope>NUCLEOTIDE SEQUENCE</scope>
    <source>
        <strain evidence="4">PSN324</strain>
    </source>
</reference>
<dbReference type="AlphaFoldDB" id="A0AAV9I3S5"/>
<reference evidence="4" key="1">
    <citation type="journal article" date="2023" name="Mol. Phylogenet. Evol.">
        <title>Genome-scale phylogeny and comparative genomics of the fungal order Sordariales.</title>
        <authorList>
            <person name="Hensen N."/>
            <person name="Bonometti L."/>
            <person name="Westerberg I."/>
            <person name="Brannstrom I.O."/>
            <person name="Guillou S."/>
            <person name="Cros-Aarteil S."/>
            <person name="Calhoun S."/>
            <person name="Haridas S."/>
            <person name="Kuo A."/>
            <person name="Mondo S."/>
            <person name="Pangilinan J."/>
            <person name="Riley R."/>
            <person name="LaButti K."/>
            <person name="Andreopoulos B."/>
            <person name="Lipzen A."/>
            <person name="Chen C."/>
            <person name="Yan M."/>
            <person name="Daum C."/>
            <person name="Ng V."/>
            <person name="Clum A."/>
            <person name="Steindorff A."/>
            <person name="Ohm R.A."/>
            <person name="Martin F."/>
            <person name="Silar P."/>
            <person name="Natvig D.O."/>
            <person name="Lalanne C."/>
            <person name="Gautier V."/>
            <person name="Ament-Velasquez S.L."/>
            <person name="Kruys A."/>
            <person name="Hutchinson M.I."/>
            <person name="Powell A.J."/>
            <person name="Barry K."/>
            <person name="Miller A.N."/>
            <person name="Grigoriev I.V."/>
            <person name="Debuchy R."/>
            <person name="Gladieux P."/>
            <person name="Hiltunen Thoren M."/>
            <person name="Johannesson H."/>
        </authorList>
    </citation>
    <scope>NUCLEOTIDE SEQUENCE</scope>
    <source>
        <strain evidence="4">PSN324</strain>
    </source>
</reference>
<feature type="binding site" evidence="2">
    <location>
        <position position="83"/>
    </location>
    <ligand>
        <name>substrate</name>
    </ligand>
</feature>
<protein>
    <recommendedName>
        <fullName evidence="3">Glucanase</fullName>
        <ecNumber evidence="3">3.2.1.-</ecNumber>
    </recommendedName>
</protein>
<dbReference type="PRINTS" id="PR00733">
    <property type="entry name" value="GLHYDRLASE6"/>
</dbReference>
<evidence type="ECO:0000313" key="5">
    <source>
        <dbReference type="Proteomes" id="UP001321749"/>
    </source>
</evidence>
<evidence type="ECO:0000256" key="1">
    <source>
        <dbReference type="PIRSR" id="PIRSR001100-1"/>
    </source>
</evidence>
<keyword evidence="3" id="KW-0378">Hydrolase</keyword>
<keyword evidence="3" id="KW-0732">Signal</keyword>
<dbReference type="Pfam" id="PF01341">
    <property type="entry name" value="Glyco_hydro_6"/>
    <property type="match status" value="1"/>
</dbReference>
<name>A0AAV9I3S5_9PEZI</name>
<accession>A0AAV9I3S5</accession>
<feature type="binding site" evidence="2">
    <location>
        <position position="205"/>
    </location>
    <ligand>
        <name>substrate</name>
    </ligand>
</feature>
<dbReference type="GO" id="GO:0004553">
    <property type="term" value="F:hydrolase activity, hydrolyzing O-glycosyl compounds"/>
    <property type="evidence" value="ECO:0007669"/>
    <property type="project" value="InterPro"/>
</dbReference>
<dbReference type="InterPro" id="IPR036434">
    <property type="entry name" value="Beta_cellobiohydrolase_sf"/>
</dbReference>
<dbReference type="PIRSF" id="PIRSF001100">
    <property type="entry name" value="Beta_cellobiohydrolase"/>
    <property type="match status" value="1"/>
</dbReference>
<keyword evidence="3" id="KW-0326">Glycosidase</keyword>
<evidence type="ECO:0000313" key="4">
    <source>
        <dbReference type="EMBL" id="KAK4466321.1"/>
    </source>
</evidence>
<organism evidence="4 5">
    <name type="scientific">Cladorrhinum samala</name>
    <dbReference type="NCBI Taxonomy" id="585594"/>
    <lineage>
        <taxon>Eukaryota</taxon>
        <taxon>Fungi</taxon>
        <taxon>Dikarya</taxon>
        <taxon>Ascomycota</taxon>
        <taxon>Pezizomycotina</taxon>
        <taxon>Sordariomycetes</taxon>
        <taxon>Sordariomycetidae</taxon>
        <taxon>Sordariales</taxon>
        <taxon>Podosporaceae</taxon>
        <taxon>Cladorrhinum</taxon>
    </lineage>
</organism>
<dbReference type="InterPro" id="IPR016288">
    <property type="entry name" value="Beta_cellobiohydrolase"/>
</dbReference>
<evidence type="ECO:0000256" key="2">
    <source>
        <dbReference type="PIRSR" id="PIRSR001100-2"/>
    </source>
</evidence>
<keyword evidence="3" id="KW-0136">Cellulose degradation</keyword>
<comment type="caution">
    <text evidence="4">The sequence shown here is derived from an EMBL/GenBank/DDBJ whole genome shotgun (WGS) entry which is preliminary data.</text>
</comment>
<keyword evidence="3" id="KW-0624">Polysaccharide degradation</keyword>
<dbReference type="EMBL" id="MU864932">
    <property type="protein sequence ID" value="KAK4466321.1"/>
    <property type="molecule type" value="Genomic_DNA"/>
</dbReference>
<gene>
    <name evidence="4" type="ORF">QBC42DRAFT_166879</name>
</gene>
<dbReference type="EC" id="3.2.1.-" evidence="3"/>
<feature type="binding site" evidence="2">
    <location>
        <position position="310"/>
    </location>
    <ligand>
        <name>substrate</name>
    </ligand>
</feature>
<proteinExistence type="inferred from homology"/>
<dbReference type="Proteomes" id="UP001321749">
    <property type="component" value="Unassembled WGS sequence"/>
</dbReference>
<feature type="active site" description="Proton acceptor" evidence="1">
    <location>
        <position position="345"/>
    </location>
</feature>
<keyword evidence="5" id="KW-1185">Reference proteome</keyword>
<keyword evidence="3" id="KW-0119">Carbohydrate metabolism</keyword>